<dbReference type="GO" id="GO:0006511">
    <property type="term" value="P:ubiquitin-dependent protein catabolic process"/>
    <property type="evidence" value="ECO:0007669"/>
    <property type="project" value="InterPro"/>
</dbReference>
<dbReference type="GeneTree" id="ENSGT00550000074870"/>
<dbReference type="OpenTargets" id="ENSG00000256646"/>
<dbReference type="SUPFAM" id="SSF56235">
    <property type="entry name" value="N-terminal nucleophile aminohydrolases (Ntn hydrolases)"/>
    <property type="match status" value="1"/>
</dbReference>
<evidence type="ECO:0000313" key="2">
    <source>
        <dbReference type="Ensembl" id="ENSP00000414832.2"/>
    </source>
</evidence>
<dbReference type="OpenTargets" id="ENSG00000106588"/>
<reference evidence="3 4" key="2">
    <citation type="journal article" date="2003" name="Nature">
        <title>The DNA sequence of human chromosome 7.</title>
        <authorList>
            <person name="Hillier L.W."/>
            <person name="Fulton R.S."/>
            <person name="Fulton L.A."/>
            <person name="Graves T.A."/>
            <person name="Pepin K.H."/>
            <person name="Wagner-McPherson C."/>
            <person name="Layman D."/>
            <person name="Maas J."/>
            <person name="Jaeger S."/>
            <person name="Walker R."/>
            <person name="Wylie K."/>
            <person name="Sekhon M."/>
            <person name="Becker M.C."/>
            <person name="O'Laughlin M.D."/>
            <person name="Schaller M.E."/>
            <person name="Fewell G.A."/>
            <person name="Delehaunty K.D."/>
            <person name="Miner T.L."/>
            <person name="Nash W.E."/>
            <person name="Cordes M."/>
            <person name="Du H."/>
            <person name="Sun H."/>
            <person name="Edwards J."/>
            <person name="Bradshaw-Cordum H."/>
            <person name="Ali J."/>
            <person name="Andrews S."/>
            <person name="Isak A."/>
            <person name="Vanbrunt A."/>
            <person name="Nguyen C."/>
            <person name="Du F."/>
            <person name="Lamar B."/>
            <person name="Courtney L."/>
            <person name="Kalicki J."/>
            <person name="Ozersky P."/>
            <person name="Bielicki L."/>
            <person name="Scott K."/>
            <person name="Holmes A."/>
            <person name="Harkins R."/>
            <person name="Harris A."/>
            <person name="Strong C.M."/>
            <person name="Hou S."/>
            <person name="Tomlinson C."/>
            <person name="Dauphin-Kohlberg S."/>
            <person name="Kozlowicz-Reilly A."/>
            <person name="Leonard S."/>
            <person name="Rohlfing T."/>
            <person name="Rock S.M."/>
            <person name="Tin-Wollam A.M."/>
            <person name="Abbott A."/>
            <person name="Minx P."/>
            <person name="Maupin R."/>
            <person name="Strowmatt C."/>
            <person name="Latreille P."/>
            <person name="Miller N."/>
            <person name="Johnson D."/>
            <person name="Murray J."/>
            <person name="Woessner J.P."/>
            <person name="Wendl M.C."/>
            <person name="Yang S.P."/>
            <person name="Schultz B.R."/>
            <person name="Wallis J.W."/>
            <person name="Spieth J."/>
            <person name="Bieri T.A."/>
            <person name="Nelson J.O."/>
            <person name="Berkowicz N."/>
            <person name="Wohldmann P.E."/>
            <person name="Cook L.L."/>
            <person name="Hickenbotham M.T."/>
            <person name="Eldred J."/>
            <person name="Williams D."/>
            <person name="Bedell J.A."/>
            <person name="Mardis E.R."/>
            <person name="Clifton S.W."/>
            <person name="Chissoe S.L."/>
            <person name="Marra M.A."/>
            <person name="Raymond C."/>
            <person name="Haugen E."/>
            <person name="Gillett W."/>
            <person name="Zhou Y."/>
            <person name="James R."/>
            <person name="Phelps K."/>
            <person name="Iadanoto S."/>
            <person name="Bubb K."/>
            <person name="Simms E."/>
            <person name="Levy R."/>
            <person name="Clendenning J."/>
            <person name="Kaul R."/>
            <person name="Kent W.J."/>
            <person name="Furey T.S."/>
            <person name="Baertsch R.A."/>
            <person name="Brent M.R."/>
            <person name="Keibler E."/>
            <person name="Flicek P."/>
            <person name="Bork P."/>
            <person name="Suyama M."/>
            <person name="Bailey J.A."/>
            <person name="Portnoy M.E."/>
            <person name="Torrents D."/>
            <person name="Chinwalla A.T."/>
            <person name="Gish W.R."/>
            <person name="Eddy S.R."/>
            <person name="McPherson J.D."/>
            <person name="Olson M.V."/>
            <person name="Eichler E.E."/>
            <person name="Green E.D."/>
            <person name="Waterston R.H."/>
            <person name="Wilson R.K."/>
        </authorList>
    </citation>
    <scope>NUCLEOTIDE SEQUENCE [LARGE SCALE GENOMIC DNA]</scope>
</reference>
<evidence type="ECO:0007829" key="8">
    <source>
        <dbReference type="PubMed" id="17323924"/>
    </source>
</evidence>
<reference evidence="3" key="11">
    <citation type="submission" date="2025-05" db="UniProtKB">
        <authorList>
            <consortium name="Ensembl"/>
        </authorList>
    </citation>
    <scope>IDENTIFICATION</scope>
</reference>
<reference evidence="9" key="6">
    <citation type="journal article" date="2009" name="Anal. Chem.">
        <title>Lys-N and trypsin cover complementary parts of the phosphoproteome in a refined SCX-based approach.</title>
        <authorList>
            <person name="Gauci S."/>
            <person name="Helbig A.O."/>
            <person name="Slijper M."/>
            <person name="Krijgsveld J."/>
            <person name="Heck A.J."/>
            <person name="Mohammed S."/>
        </authorList>
    </citation>
    <scope>IDENTIFICATION BY MASS SPECTROMETRY [LARGE SCALE ANALYSIS]</scope>
</reference>
<dbReference type="Bgee" id="ENSG00000106588">
    <property type="expression patterns" value="Expressed in ganglionic eminence and 101 other cell types or tissues"/>
</dbReference>
<dbReference type="HOGENOM" id="CLU_216543_0_0_1"/>
<dbReference type="Proteomes" id="UP000005640">
    <property type="component" value="Chromosome 7"/>
</dbReference>
<evidence type="ECO:0007829" key="10">
    <source>
        <dbReference type="PubMed" id="19690332"/>
    </source>
</evidence>
<dbReference type="Ensembl" id="ENST00000457444.6">
    <property type="protein sequence ID" value="ENSP00000414832.2"/>
    <property type="gene ID" value="ENSG00000106588.12"/>
</dbReference>
<feature type="domain" description="Proteasome alpha-type subunits" evidence="1">
    <location>
        <begin position="6"/>
        <end position="28"/>
    </location>
</feature>
<dbReference type="ProteomicsDB" id="45506"/>
<dbReference type="UCSC" id="uc064dbk.1">
    <property type="organism name" value="human"/>
</dbReference>
<dbReference type="SMR" id="H3BT36"/>
<reference evidence="12" key="9">
    <citation type="journal article" date="2013" name="J. Proteome Res.">
        <title>Toward a comprehensive characterization of a human cancer cell phosphoproteome.</title>
        <authorList>
            <person name="Zhou H."/>
            <person name="Di Palma S."/>
            <person name="Preisinger C."/>
            <person name="Peng M."/>
            <person name="Polat A.N."/>
            <person name="Heck A.J."/>
            <person name="Mohammed S."/>
        </authorList>
    </citation>
    <scope>IDENTIFICATION BY MASS SPECTROMETRY [LARGE SCALE ANALYSIS]</scope>
</reference>
<evidence type="ECO:0007829" key="5">
    <source>
        <dbReference type="PeptideAtlas" id="H3BT36"/>
    </source>
</evidence>
<sequence>MAERGYSFSLTTFSPSGKLVQIEYALAAVAGGAPSVGIKECLCTELEN</sequence>
<keyword evidence="5 6" id="KW-1267">Proteomics identification</keyword>
<proteinExistence type="evidence at protein level"/>
<reference evidence="7" key="4">
    <citation type="journal article" date="2005" name="Nat. Biotechnol.">
        <title>Immunoaffinity profiling of tyrosine phosphorylation in cancer cells.</title>
        <authorList>
            <person name="Rush J."/>
            <person name="Moritz A."/>
            <person name="Lee K.A."/>
            <person name="Guo A."/>
            <person name="Goss V.L."/>
            <person name="Spek E.J."/>
            <person name="Zhang H."/>
            <person name="Zha X.M."/>
            <person name="Polakiewicz R.D."/>
            <person name="Comb M.J."/>
        </authorList>
    </citation>
    <scope>IDENTIFICATION BY MASS SPECTROMETRY [LARGE SCALE ANALYSIS]</scope>
</reference>
<dbReference type="GeneCards" id="ENSG00000256646"/>
<dbReference type="HGNC" id="HGNC:9531">
    <property type="gene designation" value="PSMA2"/>
</dbReference>
<dbReference type="Gene3D" id="3.60.20.10">
    <property type="entry name" value="Glutamine Phosphoribosylpyrophosphate, subunit 1, domain 1"/>
    <property type="match status" value="1"/>
</dbReference>
<reference evidence="3" key="1">
    <citation type="journal article" date="2001" name="Nature">
        <title>Initial sequencing and analysis of the human genome.</title>
        <authorList>
            <consortium name="International Human Genome Sequencing Consortium"/>
            <person name="Lander E.S."/>
            <person name="Linton L.M."/>
            <person name="Birren B."/>
            <person name="Nusbaum C."/>
            <person name="Zody M.C."/>
            <person name="Baldwin J."/>
            <person name="Devon K."/>
            <person name="Dewar K."/>
            <person name="Doyle M."/>
            <person name="FitzHugh W."/>
            <person name="Funke R."/>
            <person name="Gage D."/>
            <person name="Harris K."/>
            <person name="Heaford A."/>
            <person name="Howland J."/>
            <person name="Kann L."/>
            <person name="Lehoczky J."/>
            <person name="LeVine R."/>
            <person name="McEwan P."/>
            <person name="McKernan K."/>
            <person name="Meldrim J."/>
            <person name="Mesirov J.P."/>
            <person name="Miranda C."/>
            <person name="Morris W."/>
            <person name="Naylor J."/>
            <person name="Raymond C."/>
            <person name="Rosetti M."/>
            <person name="Santos R."/>
            <person name="Sheridan A."/>
            <person name="Sougnez C."/>
            <person name="Stange-Thomann N."/>
            <person name="Stojanovic N."/>
            <person name="Subramanian A."/>
            <person name="Wyman D."/>
            <person name="Rogers J."/>
            <person name="Sulston J."/>
            <person name="Ainscough R."/>
            <person name="Beck S."/>
            <person name="Bentley D."/>
            <person name="Burton J."/>
            <person name="Clee C."/>
            <person name="Carter N."/>
            <person name="Coulson A."/>
            <person name="Deadman R."/>
            <person name="Deloukas P."/>
            <person name="Dunham A."/>
            <person name="Dunham I."/>
            <person name="Durbin R."/>
            <person name="French L."/>
            <person name="Grafham D."/>
            <person name="Gregory S."/>
            <person name="Hubbard T."/>
            <person name="Humphray S."/>
            <person name="Hunt A."/>
            <person name="Jones M."/>
            <person name="Lloyd C."/>
            <person name="McMurray A."/>
            <person name="Matthews L."/>
            <person name="Mercer S."/>
            <person name="Milne S."/>
            <person name="Mullikin J.C."/>
            <person name="Mungall A."/>
            <person name="Plumb R."/>
            <person name="Ross M."/>
            <person name="Shownkeen R."/>
            <person name="Sims S."/>
            <person name="Waterston R.H."/>
            <person name="Wilson R.K."/>
            <person name="Hillier L.W."/>
            <person name="McPherson J.D."/>
            <person name="Marra M.A."/>
            <person name="Mardis E.R."/>
            <person name="Fulton L.A."/>
            <person name="Chinwalla A.T."/>
            <person name="Pepin K.H."/>
            <person name="Gish W.R."/>
            <person name="Chissoe S.L."/>
            <person name="Wendl M.C."/>
            <person name="Delehaunty K.D."/>
            <person name="Miner T.L."/>
            <person name="Delehaunty A."/>
            <person name="Kramer J.B."/>
            <person name="Cook L.L."/>
            <person name="Fulton R.S."/>
            <person name="Johnson D.L."/>
            <person name="Minx P.J."/>
            <person name="Clifton S.W."/>
            <person name="Hawkins T."/>
            <person name="Branscomb E."/>
            <person name="Predki P."/>
            <person name="Richardson P."/>
            <person name="Wenning S."/>
            <person name="Slezak T."/>
            <person name="Doggett N."/>
            <person name="Cheng J.F."/>
            <person name="Olsen A."/>
            <person name="Lucas S."/>
            <person name="Elkin C."/>
            <person name="Uberbacher E."/>
            <person name="Frazier M."/>
            <person name="Gibbs R.A."/>
            <person name="Muzny D.M."/>
            <person name="Scherer S.E."/>
            <person name="Bouck J.B."/>
            <person name="Sodergren E.J."/>
            <person name="Worley K.C."/>
            <person name="Rives C.M."/>
            <person name="Gorrell J.H."/>
            <person name="Metzker M.L."/>
            <person name="Naylor S.L."/>
            <person name="Kucherlapati R.S."/>
            <person name="Nelson D.L."/>
            <person name="Weinstock G.M."/>
            <person name="Sakaki Y."/>
            <person name="Fujiyama A."/>
            <person name="Hattori M."/>
            <person name="Yada T."/>
            <person name="Toyoda A."/>
            <person name="Itoh T."/>
            <person name="Kawagoe C."/>
            <person name="Watanabe H."/>
            <person name="Totoki Y."/>
            <person name="Taylor T."/>
            <person name="Weissenbach J."/>
            <person name="Heilig R."/>
            <person name="Saurin W."/>
            <person name="Artiguenave F."/>
            <person name="Brottier P."/>
            <person name="Bruls T."/>
            <person name="Pelletier E."/>
            <person name="Robert C."/>
            <person name="Wincker P."/>
            <person name="Smith D.R."/>
            <person name="Doucette-Stamm L."/>
            <person name="Rubenfield M."/>
            <person name="Weinstock K."/>
            <person name="Lee H.M."/>
            <person name="Dubois J."/>
            <person name="Rosenthal A."/>
            <person name="Platzer M."/>
            <person name="Nyakatura G."/>
            <person name="Taudien S."/>
            <person name="Rump A."/>
            <person name="Yang H."/>
            <person name="Yu J."/>
            <person name="Wang J."/>
            <person name="Huang G."/>
            <person name="Gu J."/>
            <person name="Hood L."/>
            <person name="Rowen L."/>
            <person name="Madan A."/>
            <person name="Qin S."/>
            <person name="Davis R.W."/>
            <person name="Federspiel N.A."/>
            <person name="Abola A.P."/>
            <person name="Proctor M.J."/>
            <person name="Myers R.M."/>
            <person name="Schmutz J."/>
            <person name="Dickson M."/>
            <person name="Grimwood J."/>
            <person name="Cox D.R."/>
            <person name="Olson M.V."/>
            <person name="Kaul R."/>
            <person name="Raymond C."/>
            <person name="Shimizu N."/>
            <person name="Kawasaki K."/>
            <person name="Minoshima S."/>
            <person name="Evans G.A."/>
            <person name="Athanasiou M."/>
            <person name="Schultz R."/>
            <person name="Roe B.A."/>
            <person name="Chen F."/>
            <person name="Pan H."/>
            <person name="Ramser J."/>
            <person name="Lehrach H."/>
            <person name="Reinhardt R."/>
            <person name="McCombie W.R."/>
            <person name="de la Bastide M."/>
            <person name="Dedhia N."/>
            <person name="Blocker H."/>
            <person name="Hornischer K."/>
            <person name="Nordsiek G."/>
            <person name="Agarwala R."/>
            <person name="Aravind L."/>
            <person name="Bailey J.A."/>
            <person name="Bateman A."/>
            <person name="Batzoglou S."/>
            <person name="Birney E."/>
            <person name="Bork P."/>
            <person name="Brown D.G."/>
            <person name="Burge C.B."/>
            <person name="Cerutti L."/>
            <person name="Chen H.C."/>
            <person name="Church D."/>
            <person name="Clamp M."/>
            <person name="Copley R.R."/>
            <person name="Doerks T."/>
            <person name="Eddy S.R."/>
            <person name="Eichler E.E."/>
            <person name="Furey T.S."/>
            <person name="Galagan J."/>
            <person name="Gilbert J.G."/>
            <person name="Harmon C."/>
            <person name="Hayashizaki Y."/>
            <person name="Haussler D."/>
            <person name="Hermjakob H."/>
            <person name="Hokamp K."/>
            <person name="Jang W."/>
            <person name="Johnson L.S."/>
            <person name="Jones T.A."/>
            <person name="Kasif S."/>
            <person name="Kaspryzk A."/>
            <person name="Kennedy S."/>
            <person name="Kent W.J."/>
            <person name="Kitts P."/>
            <person name="Koonin E.V."/>
            <person name="Korf I."/>
            <person name="Kulp D."/>
            <person name="Lancet D."/>
            <person name="Lowe T.M."/>
            <person name="McLysaght A."/>
            <person name="Mikkelsen T."/>
            <person name="Moran J.V."/>
            <person name="Mulder N."/>
            <person name="Pollara V.J."/>
            <person name="Ponting C.P."/>
            <person name="Schuler G."/>
            <person name="Schultz J."/>
            <person name="Slater G."/>
            <person name="Smit A.F."/>
            <person name="Stupka E."/>
            <person name="Szustakowski J."/>
            <person name="Thierry-Mieg D."/>
            <person name="Thierry-Mieg J."/>
            <person name="Wagner L."/>
            <person name="Wallis J."/>
            <person name="Wheeler R."/>
            <person name="Williams A."/>
            <person name="Wolf Y.I."/>
            <person name="Wolfe K.H."/>
            <person name="Yang S.P."/>
            <person name="Yeh R.F."/>
            <person name="Collins F."/>
            <person name="Guyer M.S."/>
            <person name="Peterson J."/>
            <person name="Felsenfeld A."/>
            <person name="Wetterstrand K.A."/>
            <person name="Patrinos A."/>
            <person name="Morgan M.J."/>
            <person name="de Jong P."/>
            <person name="Catanese J.J."/>
            <person name="Osoegawa K."/>
            <person name="Shizuya H."/>
            <person name="Choi S."/>
            <person name="Chen Y.J."/>
        </authorList>
    </citation>
    <scope>NUCLEOTIDE SEQUENCE [LARGE SCALE GENOMIC DNA]</scope>
</reference>
<dbReference type="VEuPathDB" id="HostDB:ENSG00000256646"/>
<dbReference type="UCSC" id="uc064dbi.1">
    <property type="organism name" value="human"/>
</dbReference>
<evidence type="ECO:0007829" key="11">
    <source>
        <dbReference type="PubMed" id="21269460"/>
    </source>
</evidence>
<evidence type="ECO:0000259" key="1">
    <source>
        <dbReference type="PROSITE" id="PS00388"/>
    </source>
</evidence>
<reference evidence="10" key="7">
    <citation type="journal article" date="2009" name="Sci. Signal.">
        <title>Quantitative phosphoproteomic analysis of T cell receptor signaling reveals system-wide modulation of protein-protein interactions.</title>
        <authorList>
            <person name="Mayya V."/>
            <person name="Lundgren D.H."/>
            <person name="Hwang S.I."/>
            <person name="Rezaul K."/>
            <person name="Wu L."/>
            <person name="Eng J.K."/>
            <person name="Rodionov V."/>
            <person name="Han D.K."/>
        </authorList>
    </citation>
    <scope>IDENTIFICATION BY MASS SPECTROMETRY [LARGE SCALE ANALYSIS]</scope>
</reference>
<dbReference type="EMBL" id="AC010132">
    <property type="status" value="NOT_ANNOTATED_CDS"/>
    <property type="molecule type" value="Genomic_DNA"/>
</dbReference>
<dbReference type="Ensembl" id="ENST00000433579.1">
    <property type="protein sequence ID" value="ENSP00000456999.1"/>
    <property type="gene ID" value="ENSG00000256646.8"/>
</dbReference>
<evidence type="ECO:0000313" key="4">
    <source>
        <dbReference type="Proteomes" id="UP000005640"/>
    </source>
</evidence>
<organism evidence="3 4">
    <name type="scientific">Homo sapiens</name>
    <name type="common">Human</name>
    <dbReference type="NCBI Taxonomy" id="9606"/>
    <lineage>
        <taxon>Eukaryota</taxon>
        <taxon>Metazoa</taxon>
        <taxon>Chordata</taxon>
        <taxon>Craniata</taxon>
        <taxon>Vertebrata</taxon>
        <taxon>Euteleostomi</taxon>
        <taxon>Mammalia</taxon>
        <taxon>Eutheria</taxon>
        <taxon>Euarchontoglires</taxon>
        <taxon>Primates</taxon>
        <taxon>Haplorrhini</taxon>
        <taxon>Catarrhini</taxon>
        <taxon>Hominidae</taxon>
        <taxon>Homo</taxon>
    </lineage>
</organism>
<dbReference type="ProteomicsDB" id="42524"/>
<accession>H3BT36</accession>
<evidence type="ECO:0007829" key="13">
    <source>
        <dbReference type="PubMed" id="25944712"/>
    </source>
</evidence>
<dbReference type="ChiTaRS" id="PSMA2">
    <property type="organism name" value="human"/>
</dbReference>
<dbReference type="OrthoDB" id="431557at2759"/>
<dbReference type="AlphaFoldDB" id="H3BT36"/>
<dbReference type="Pfam" id="PF10584">
    <property type="entry name" value="Proteasome_A_N"/>
    <property type="match status" value="1"/>
</dbReference>
<name>H3BT36_HUMAN</name>
<dbReference type="SMART" id="SM00948">
    <property type="entry name" value="Proteasome_A_N"/>
    <property type="match status" value="1"/>
</dbReference>
<reference evidence="11" key="8">
    <citation type="journal article" date="2011" name="BMC Syst. Biol.">
        <title>Initial characterization of the human central proteome.</title>
        <authorList>
            <person name="Burkard T.R."/>
            <person name="Planyavsky M."/>
            <person name="Kaupe I."/>
            <person name="Breitwieser F.P."/>
            <person name="Burckstummer T."/>
            <person name="Bennett K.L."/>
            <person name="Superti-Furga G."/>
            <person name="Colinge J."/>
        </authorList>
    </citation>
    <scope>IDENTIFICATION BY MASS SPECTROMETRY [LARGE SCALE ANALYSIS]</scope>
</reference>
<evidence type="ECO:0007829" key="9">
    <source>
        <dbReference type="PubMed" id="19413330"/>
    </source>
</evidence>
<accession>H7C402</accession>
<reference evidence="13" key="10">
    <citation type="journal article" date="2015" name="Proteomics">
        <title>N-terminome analysis of the human mitochondrial proteome.</title>
        <authorList>
            <person name="Vaca Jacome A.S."/>
            <person name="Rabilloud T."/>
            <person name="Schaeffer-Reiss C."/>
            <person name="Rompais M."/>
            <person name="Ayoub D."/>
            <person name="Lane L."/>
            <person name="Bairoch A."/>
            <person name="Van Dorsselaer A."/>
            <person name="Carapito C."/>
        </authorList>
    </citation>
    <scope>IDENTIFICATION BY MASS SPECTROMETRY [LARGE SCALE ANALYSIS]</scope>
</reference>
<reference evidence="3" key="3">
    <citation type="journal article" date="2004" name="Nature">
        <title>Finishing the euchromatic sequence of the human genome.</title>
        <authorList>
            <consortium name="International Human Genome Sequencing Consortium"/>
        </authorList>
    </citation>
    <scope>NUCLEOTIDE SEQUENCE [LARGE SCALE GENOMIC DNA]</scope>
</reference>
<dbReference type="PROSITE" id="PS00388">
    <property type="entry name" value="PROTEASOME_ALPHA_1"/>
    <property type="match status" value="1"/>
</dbReference>
<evidence type="ECO:0000313" key="3">
    <source>
        <dbReference type="Ensembl" id="ENSP00000456999.1"/>
    </source>
</evidence>
<dbReference type="GO" id="GO:0019773">
    <property type="term" value="C:proteasome core complex, alpha-subunit complex"/>
    <property type="evidence" value="ECO:0007669"/>
    <property type="project" value="InterPro"/>
</dbReference>
<keyword evidence="4" id="KW-1185">Reference proteome</keyword>
<dbReference type="InterPro" id="IPR029055">
    <property type="entry name" value="Ntn_hydrolases_N"/>
</dbReference>
<dbReference type="ExpressionAtlas" id="H3BT36">
    <property type="expression patterns" value="baseline and differential"/>
</dbReference>
<evidence type="ECO:0007829" key="7">
    <source>
        <dbReference type="PubMed" id="15592455"/>
    </source>
</evidence>
<dbReference type="VEuPathDB" id="HostDB:ENSG00000106588"/>
<dbReference type="InterPro" id="IPR000426">
    <property type="entry name" value="Proteasome_asu_N"/>
</dbReference>
<gene>
    <name evidence="2" type="primary">PSMA2</name>
</gene>
<evidence type="ECO:0007829" key="6">
    <source>
        <dbReference type="ProteomicsDB" id="H3BT36"/>
    </source>
</evidence>
<reference evidence="8" key="5">
    <citation type="journal article" date="2007" name="Biochemistry">
        <title>Mass spectrometric characterization of the affinity-purified human 26S proteasome complex.</title>
        <authorList>
            <person name="Wang X."/>
            <person name="Chen C.F."/>
            <person name="Baker P.R."/>
            <person name="Chen P.L."/>
            <person name="Kaiser P."/>
            <person name="Huang L."/>
        </authorList>
    </citation>
    <scope>IDENTIFICATION BY MASS SPECTROMETRY [LARGE SCALE ANALYSIS]</scope>
</reference>
<evidence type="ECO:0007829" key="12">
    <source>
        <dbReference type="PubMed" id="23186163"/>
    </source>
</evidence>
<protein>
    <submittedName>
        <fullName evidence="2">Proteasome 20S subunit alpha 2</fullName>
    </submittedName>
</protein>